<comment type="caution">
    <text evidence="2">The sequence shown here is derived from an EMBL/GenBank/DDBJ whole genome shotgun (WGS) entry which is preliminary data.</text>
</comment>
<reference evidence="2 3" key="2">
    <citation type="submission" date="2020-08" db="EMBL/GenBank/DDBJ databases">
        <title>The Agave Microbiome: Exploring the role of microbial communities in plant adaptations to desert environments.</title>
        <authorList>
            <person name="Partida-Martinez L.P."/>
        </authorList>
    </citation>
    <scope>NUCLEOTIDE SEQUENCE [LARGE SCALE GENOMIC DNA]</scope>
    <source>
        <strain evidence="2 3">AS3.13</strain>
    </source>
</reference>
<evidence type="ECO:0000313" key="2">
    <source>
        <dbReference type="EMBL" id="MBB6506430.1"/>
    </source>
</evidence>
<dbReference type="Proteomes" id="UP000522313">
    <property type="component" value="Unassembled WGS sequence"/>
</dbReference>
<keyword evidence="4" id="KW-1185">Reference proteome</keyword>
<dbReference type="InterPro" id="IPR011660">
    <property type="entry name" value="VapB-like"/>
</dbReference>
<dbReference type="EMBL" id="JACHBT010000023">
    <property type="protein sequence ID" value="MBB6506430.1"/>
    <property type="molecule type" value="Genomic_DNA"/>
</dbReference>
<organism evidence="2 3">
    <name type="scientific">Sphingomonas endophytica</name>
    <dbReference type="NCBI Taxonomy" id="869719"/>
    <lineage>
        <taxon>Bacteria</taxon>
        <taxon>Pseudomonadati</taxon>
        <taxon>Pseudomonadota</taxon>
        <taxon>Alphaproteobacteria</taxon>
        <taxon>Sphingomonadales</taxon>
        <taxon>Sphingomonadaceae</taxon>
        <taxon>Sphingomonas</taxon>
    </lineage>
</organism>
<dbReference type="EMBL" id="JACIJN010000005">
    <property type="protein sequence ID" value="MBB5725887.1"/>
    <property type="molecule type" value="Genomic_DNA"/>
</dbReference>
<dbReference type="Pfam" id="PF07704">
    <property type="entry name" value="PSK_trans_fac"/>
    <property type="match status" value="1"/>
</dbReference>
<evidence type="ECO:0000313" key="3">
    <source>
        <dbReference type="Proteomes" id="UP000522313"/>
    </source>
</evidence>
<gene>
    <name evidence="2" type="ORF">F4693_003433</name>
    <name evidence="1" type="ORF">FHS97_001819</name>
</gene>
<name>A0A7X0JFQ3_9SPHN</name>
<dbReference type="RefSeq" id="WP_184036054.1">
    <property type="nucleotide sequence ID" value="NZ_BAABAR010000003.1"/>
</dbReference>
<dbReference type="AlphaFoldDB" id="A0A7X0JFQ3"/>
<dbReference type="Proteomes" id="UP000560131">
    <property type="component" value="Unassembled WGS sequence"/>
</dbReference>
<sequence>MASLYIKDEEANALAARLANRRGISKTMAVKLALQHELARDEVHIPLRERLAAWRKTQPIGEPTGLVADKAFYDSLSDEDGD</sequence>
<protein>
    <submittedName>
        <fullName evidence="2">Antitoxin VapB</fullName>
    </submittedName>
</protein>
<accession>A0A7X0JFQ3</accession>
<evidence type="ECO:0000313" key="4">
    <source>
        <dbReference type="Proteomes" id="UP000560131"/>
    </source>
</evidence>
<reference evidence="2 3" key="3">
    <citation type="submission" date="2020-08" db="EMBL/GenBank/DDBJ databases">
        <authorList>
            <person name="Partida-Martinez L."/>
            <person name="Huntemann M."/>
            <person name="Clum A."/>
            <person name="Wang J."/>
            <person name="Palaniappan K."/>
            <person name="Ritter S."/>
            <person name="Chen I.-M."/>
            <person name="Stamatis D."/>
            <person name="Reddy T."/>
            <person name="O'Malley R."/>
            <person name="Daum C."/>
            <person name="Shapiro N."/>
            <person name="Ivanova N."/>
            <person name="Kyrpides N."/>
            <person name="Woyke T."/>
        </authorList>
    </citation>
    <scope>NUCLEOTIDE SEQUENCE [LARGE SCALE GENOMIC DNA]</scope>
    <source>
        <strain evidence="2 3">AS3.13</strain>
    </source>
</reference>
<evidence type="ECO:0000313" key="1">
    <source>
        <dbReference type="EMBL" id="MBB5725887.1"/>
    </source>
</evidence>
<reference evidence="1 4" key="1">
    <citation type="submission" date="2020-08" db="EMBL/GenBank/DDBJ databases">
        <title>Genomic Encyclopedia of Type Strains, Phase IV (KMG-IV): sequencing the most valuable type-strain genomes for metagenomic binning, comparative biology and taxonomic classification.</title>
        <authorList>
            <person name="Goeker M."/>
        </authorList>
    </citation>
    <scope>NUCLEOTIDE SEQUENCE [LARGE SCALE GENOMIC DNA]</scope>
    <source>
        <strain evidence="1 4">DSM 101535</strain>
    </source>
</reference>
<proteinExistence type="predicted"/>